<reference evidence="1 2" key="1">
    <citation type="submission" date="2019-03" db="EMBL/GenBank/DDBJ databases">
        <title>Single cell metagenomics reveals metabolic interactions within the superorganism composed of flagellate Streblomastix strix and complex community of Bacteroidetes bacteria on its surface.</title>
        <authorList>
            <person name="Treitli S.C."/>
            <person name="Kolisko M."/>
            <person name="Husnik F."/>
            <person name="Keeling P."/>
            <person name="Hampl V."/>
        </authorList>
    </citation>
    <scope>NUCLEOTIDE SEQUENCE [LARGE SCALE GENOMIC DNA]</scope>
    <source>
        <strain evidence="1">ST1C</strain>
    </source>
</reference>
<comment type="caution">
    <text evidence="1">The sequence shown here is derived from an EMBL/GenBank/DDBJ whole genome shotgun (WGS) entry which is preliminary data.</text>
</comment>
<gene>
    <name evidence="1" type="ORF">EZS28_042436</name>
</gene>
<dbReference type="AlphaFoldDB" id="A0A5J4TUT5"/>
<name>A0A5J4TUT5_9EUKA</name>
<evidence type="ECO:0000313" key="1">
    <source>
        <dbReference type="EMBL" id="KAA6362037.1"/>
    </source>
</evidence>
<organism evidence="1 2">
    <name type="scientific">Streblomastix strix</name>
    <dbReference type="NCBI Taxonomy" id="222440"/>
    <lineage>
        <taxon>Eukaryota</taxon>
        <taxon>Metamonada</taxon>
        <taxon>Preaxostyla</taxon>
        <taxon>Oxymonadida</taxon>
        <taxon>Streblomastigidae</taxon>
        <taxon>Streblomastix</taxon>
    </lineage>
</organism>
<dbReference type="EMBL" id="SNRW01024732">
    <property type="protein sequence ID" value="KAA6362037.1"/>
    <property type="molecule type" value="Genomic_DNA"/>
</dbReference>
<evidence type="ECO:0000313" key="2">
    <source>
        <dbReference type="Proteomes" id="UP000324800"/>
    </source>
</evidence>
<sequence length="551" mass="58088">DGTATAGISTEYSRGDHVHPLNVTTTIPISDSACGSVGTTNYYARNDHSHPLNITTSIPPQDSADGSVGATNYYARNDHSHPINVETNASNIPIVNGVGTNGTSAFYARQDHVHPQQLTYDGNVTATKFIKTGGLASEVLCANGDTTTIGSKLSRTYNSGSGGYIRLCVFTGDSGVGNPYIQFQVQCNTNAMQTIDLVPNYSSSGIVALYGVFTAPAYVQTIMNVYYGADKLLHTHTGASSAATYTAWIHMMANSGNVTVSVSNQSSYWSTRVTEILTKDIVSSISGAQTQIPMSFNLGSGGIIGDMLQVNPFDRNYPAYNNGIRIGNNNGDSSSSLYLGCIKTATNTTQTGQWEISKTSDKALTINPSSLRKADHSVGLSIDGDSSIIKFNGNELVNVGTDQTINGRKTFANTSLGSIQINATDVSYGEGIRISNSPLYNVSTIYIGTSSTSTSGEIDGQWTIIKRNAGELCICRTADQNTDNKGLVISADGNTLTFKGSVIAGTGASNGGDSSVTYSQGKAVQWGINSSQSGGLYASGQNLYWNARTVL</sequence>
<protein>
    <submittedName>
        <fullName evidence="1">Uncharacterized protein</fullName>
    </submittedName>
</protein>
<dbReference type="Proteomes" id="UP000324800">
    <property type="component" value="Unassembled WGS sequence"/>
</dbReference>
<accession>A0A5J4TUT5</accession>
<proteinExistence type="predicted"/>
<feature type="non-terminal residue" evidence="1">
    <location>
        <position position="1"/>
    </location>
</feature>
<feature type="non-terminal residue" evidence="1">
    <location>
        <position position="551"/>
    </location>
</feature>